<dbReference type="RefSeq" id="WP_413270498.1">
    <property type="nucleotide sequence ID" value="NZ_JBHFNQ010000087.1"/>
</dbReference>
<dbReference type="PROSITE" id="PS50943">
    <property type="entry name" value="HTH_CROC1"/>
    <property type="match status" value="1"/>
</dbReference>
<dbReference type="EMBL" id="JBHFNQ010000087">
    <property type="protein sequence ID" value="MFB2877398.1"/>
    <property type="molecule type" value="Genomic_DNA"/>
</dbReference>
<dbReference type="SMART" id="SM00530">
    <property type="entry name" value="HTH_XRE"/>
    <property type="match status" value="1"/>
</dbReference>
<name>A0ABV4X3N4_9CYAN</name>
<evidence type="ECO:0000313" key="2">
    <source>
        <dbReference type="EMBL" id="MFB2877398.1"/>
    </source>
</evidence>
<dbReference type="Pfam" id="PF01381">
    <property type="entry name" value="HTH_3"/>
    <property type="match status" value="1"/>
</dbReference>
<sequence length="105" mass="11737">MAMTNDALKILQKMTADDPEIEEMVQESSLNAELAQLIYNARKQAGLTQQQLADRIGTKQSVIARLEDADYEGHSLSMLQKIARALNQHLEVKLVGNSDRTPRES</sequence>
<accession>A0ABV4X3N4</accession>
<feature type="domain" description="HTH cro/C1-type" evidence="1">
    <location>
        <begin position="38"/>
        <end position="93"/>
    </location>
</feature>
<dbReference type="Gene3D" id="1.10.260.40">
    <property type="entry name" value="lambda repressor-like DNA-binding domains"/>
    <property type="match status" value="1"/>
</dbReference>
<dbReference type="CDD" id="cd00093">
    <property type="entry name" value="HTH_XRE"/>
    <property type="match status" value="1"/>
</dbReference>
<keyword evidence="3" id="KW-1185">Reference proteome</keyword>
<organism evidence="2 3">
    <name type="scientific">Floridaenema aerugineum BLCC-F46</name>
    <dbReference type="NCBI Taxonomy" id="3153654"/>
    <lineage>
        <taxon>Bacteria</taxon>
        <taxon>Bacillati</taxon>
        <taxon>Cyanobacteriota</taxon>
        <taxon>Cyanophyceae</taxon>
        <taxon>Oscillatoriophycideae</taxon>
        <taxon>Aerosakkonematales</taxon>
        <taxon>Aerosakkonemataceae</taxon>
        <taxon>Floridanema</taxon>
        <taxon>Floridanema aerugineum</taxon>
    </lineage>
</organism>
<reference evidence="2 3" key="1">
    <citation type="submission" date="2024-09" db="EMBL/GenBank/DDBJ databases">
        <title>Floridaenema gen nov. (Aerosakkonemataceae, Aerosakkonematales ord. nov., Cyanobacteria) from benthic tropical and subtropical fresh waters, with the description of four new species.</title>
        <authorList>
            <person name="Moretto J.A."/>
            <person name="Berthold D.E."/>
            <person name="Lefler F.W."/>
            <person name="Huang I.-S."/>
            <person name="Laughinghouse H. IV."/>
        </authorList>
    </citation>
    <scope>NUCLEOTIDE SEQUENCE [LARGE SCALE GENOMIC DNA]</scope>
    <source>
        <strain evidence="2 3">BLCC-F46</strain>
    </source>
</reference>
<proteinExistence type="predicted"/>
<dbReference type="InterPro" id="IPR001387">
    <property type="entry name" value="Cro/C1-type_HTH"/>
</dbReference>
<dbReference type="Proteomes" id="UP001576774">
    <property type="component" value="Unassembled WGS sequence"/>
</dbReference>
<evidence type="ECO:0000313" key="3">
    <source>
        <dbReference type="Proteomes" id="UP001576774"/>
    </source>
</evidence>
<dbReference type="SUPFAM" id="SSF47413">
    <property type="entry name" value="lambda repressor-like DNA-binding domains"/>
    <property type="match status" value="1"/>
</dbReference>
<gene>
    <name evidence="2" type="ORF">ACE1CC_10985</name>
</gene>
<dbReference type="InterPro" id="IPR010982">
    <property type="entry name" value="Lambda_DNA-bd_dom_sf"/>
</dbReference>
<protein>
    <submittedName>
        <fullName evidence="2">Helix-turn-helix domain-containing protein</fullName>
    </submittedName>
</protein>
<comment type="caution">
    <text evidence="2">The sequence shown here is derived from an EMBL/GenBank/DDBJ whole genome shotgun (WGS) entry which is preliminary data.</text>
</comment>
<evidence type="ECO:0000259" key="1">
    <source>
        <dbReference type="PROSITE" id="PS50943"/>
    </source>
</evidence>